<keyword evidence="5" id="KW-1015">Disulfide bond</keyword>
<sequence>MNLLALAVLVFTVVATPVDRDTNSTGGLIAQLKLEQNTFTCGACKDVLTILRTASRNLPRNMALRVVEKACTSGLLAGFCQNFLNKVPGLSGTLGLGTDFLDAIEIMDTQGQDGDYFCHFLLGSLCPIPEFRAPDVSTLIPAKRENLPPLPESSGGTFKALHISDIHLQNSYVPGAPGNCVGMDLGGMCCYNGAVQMPGKPIVQAPEIGYYYCDTPPLLLENALANAAVNQSDYDFSIFTGDAVDHGLVFLTKEEMIQEEIDTFTSLKRNLNNIPTYPVLGNHDSWPYAQDPPSNLKAGDRYQYNRNLMEYLWSDGWLDSDAIDDVRHHDTAYSVMAKDNLKIIALNTNFWYRFNLYNYNNLYEADTSGMFQFLVDELDDCEQNGKFAWIIGHVPPGGLPDDAVPVQTWVFTQIVERYNDNIAALFFGHTHQDEFTVMYAGDGTAKTIENAINTVWVAPSITPLSEYNPSWRYYVVDDKTYQVMDSVTYYGDISSGSQVNWQFEYSARETYTKYFDWDENTPLNGQFWHQVSTGIRDDPRMAQEYSSLQYRRTNYAPLCHDENCRMENYCYTSSFNTINGIKCRSGNSKLSKRTMLQPNVPMPRPERKDKHVA</sequence>
<dbReference type="SUPFAM" id="SSF56300">
    <property type="entry name" value="Metallo-dependent phosphatases"/>
    <property type="match status" value="1"/>
</dbReference>
<feature type="binding site" evidence="4">
    <location>
        <position position="242"/>
    </location>
    <ligand>
        <name>Zn(2+)</name>
        <dbReference type="ChEBI" id="CHEBI:29105"/>
        <label>1</label>
    </ligand>
</feature>
<dbReference type="RefSeq" id="XP_024664329.1">
    <property type="nucleotide sequence ID" value="XM_024808561.1"/>
</dbReference>
<evidence type="ECO:0000313" key="9">
    <source>
        <dbReference type="Proteomes" id="UP000238350"/>
    </source>
</evidence>
<dbReference type="InterPro" id="IPR011160">
    <property type="entry name" value="Sphingomy_PDE"/>
</dbReference>
<dbReference type="InterPro" id="IPR004843">
    <property type="entry name" value="Calcineurin-like_PHP"/>
</dbReference>
<evidence type="ECO:0000313" key="8">
    <source>
        <dbReference type="EMBL" id="PRT54384.1"/>
    </source>
</evidence>
<feature type="disulfide bond" evidence="5">
    <location>
        <begin position="190"/>
        <end position="213"/>
    </location>
</feature>
<evidence type="ECO:0000256" key="3">
    <source>
        <dbReference type="PIRNR" id="PIRNR000948"/>
    </source>
</evidence>
<gene>
    <name evidence="8" type="ORF">B9G98_02004</name>
</gene>
<dbReference type="GO" id="GO:0006685">
    <property type="term" value="P:sphingomyelin catabolic process"/>
    <property type="evidence" value="ECO:0007669"/>
    <property type="project" value="UniProtKB-UniRule"/>
</dbReference>
<evidence type="ECO:0000256" key="5">
    <source>
        <dbReference type="PIRSR" id="PIRSR000948-2"/>
    </source>
</evidence>
<dbReference type="InterPro" id="IPR041805">
    <property type="entry name" value="ASMase/PPN1_MPP"/>
</dbReference>
<dbReference type="InterPro" id="IPR029052">
    <property type="entry name" value="Metallo-depent_PP-like"/>
</dbReference>
<accession>A0A2T0FHC2</accession>
<dbReference type="EMBL" id="NDIQ01000021">
    <property type="protein sequence ID" value="PRT54384.1"/>
    <property type="molecule type" value="Genomic_DNA"/>
</dbReference>
<dbReference type="Proteomes" id="UP000238350">
    <property type="component" value="Unassembled WGS sequence"/>
</dbReference>
<keyword evidence="4" id="KW-0479">Metal-binding</keyword>
<feature type="disulfide bond" evidence="5">
    <location>
        <begin position="41"/>
        <end position="126"/>
    </location>
</feature>
<dbReference type="PIRSF" id="PIRSF000948">
    <property type="entry name" value="Sphingomy_PDE"/>
    <property type="match status" value="1"/>
</dbReference>
<dbReference type="STRING" id="45607.A0A2T0FHC2"/>
<keyword evidence="6" id="KW-0732">Signal</keyword>
<evidence type="ECO:0000256" key="1">
    <source>
        <dbReference type="ARBA" id="ARBA00022801"/>
    </source>
</evidence>
<evidence type="ECO:0000259" key="7">
    <source>
        <dbReference type="Pfam" id="PF00149"/>
    </source>
</evidence>
<dbReference type="CDD" id="cd00842">
    <property type="entry name" value="MPP_ASMase"/>
    <property type="match status" value="1"/>
</dbReference>
<proteinExistence type="inferred from homology"/>
<feature type="disulfide bond" evidence="5">
    <location>
        <begin position="180"/>
        <end position="189"/>
    </location>
</feature>
<dbReference type="PANTHER" id="PTHR10340:SF27">
    <property type="entry name" value="ACL091CP"/>
    <property type="match status" value="1"/>
</dbReference>
<comment type="similarity">
    <text evidence="3">Belongs to the acid sphingomyelinase family.</text>
</comment>
<name>A0A2T0FHC2_9ASCO</name>
<feature type="binding site" evidence="4">
    <location>
        <position position="431"/>
    </location>
    <ligand>
        <name>Zn(2+)</name>
        <dbReference type="ChEBI" id="CHEBI:29105"/>
        <label>1</label>
    </ligand>
</feature>
<feature type="signal peptide" evidence="6">
    <location>
        <begin position="1"/>
        <end position="15"/>
    </location>
</feature>
<comment type="caution">
    <text evidence="8">The sequence shown here is derived from an EMBL/GenBank/DDBJ whole genome shotgun (WGS) entry which is preliminary data.</text>
</comment>
<feature type="domain" description="Calcineurin-like phosphoesterase" evidence="7">
    <location>
        <begin position="159"/>
        <end position="432"/>
    </location>
</feature>
<reference evidence="8 9" key="1">
    <citation type="submission" date="2017-04" db="EMBL/GenBank/DDBJ databases">
        <title>Genome sequencing of [Candida] sorbophila.</title>
        <authorList>
            <person name="Ahn J.O."/>
        </authorList>
    </citation>
    <scope>NUCLEOTIDE SEQUENCE [LARGE SCALE GENOMIC DNA]</scope>
    <source>
        <strain evidence="8 9">DS02</strain>
    </source>
</reference>
<feature type="binding site" evidence="4">
    <location>
        <position position="165"/>
    </location>
    <ligand>
        <name>Zn(2+)</name>
        <dbReference type="ChEBI" id="CHEBI:29105"/>
        <label>1</label>
    </ligand>
</feature>
<organism evidence="8 9">
    <name type="scientific">Wickerhamiella sorbophila</name>
    <dbReference type="NCBI Taxonomy" id="45607"/>
    <lineage>
        <taxon>Eukaryota</taxon>
        <taxon>Fungi</taxon>
        <taxon>Dikarya</taxon>
        <taxon>Ascomycota</taxon>
        <taxon>Saccharomycotina</taxon>
        <taxon>Dipodascomycetes</taxon>
        <taxon>Dipodascales</taxon>
        <taxon>Trichomonascaceae</taxon>
        <taxon>Wickerhamiella</taxon>
    </lineage>
</organism>
<keyword evidence="1 3" id="KW-0378">Hydrolase</keyword>
<dbReference type="GO" id="GO:0016798">
    <property type="term" value="F:hydrolase activity, acting on glycosyl bonds"/>
    <property type="evidence" value="ECO:0007669"/>
    <property type="project" value="UniProtKB-KW"/>
</dbReference>
<feature type="chain" id="PRO_5015659483" description="Sphingomyelin phosphodiesterase" evidence="6">
    <location>
        <begin position="16"/>
        <end position="613"/>
    </location>
</feature>
<dbReference type="AlphaFoldDB" id="A0A2T0FHC2"/>
<keyword evidence="9" id="KW-1185">Reference proteome</keyword>
<comment type="cofactor">
    <cofactor evidence="4">
        <name>Zn(2+)</name>
        <dbReference type="ChEBI" id="CHEBI:29105"/>
    </cofactor>
    <text evidence="4">Binds 2 Zn(2+) ions per subunit.</text>
</comment>
<evidence type="ECO:0000256" key="4">
    <source>
        <dbReference type="PIRSR" id="PIRSR000948-1"/>
    </source>
</evidence>
<dbReference type="GO" id="GO:0046872">
    <property type="term" value="F:metal ion binding"/>
    <property type="evidence" value="ECO:0007669"/>
    <property type="project" value="UniProtKB-KW"/>
</dbReference>
<dbReference type="Gene3D" id="3.60.21.10">
    <property type="match status" value="1"/>
</dbReference>
<feature type="binding site" evidence="4">
    <location>
        <position position="242"/>
    </location>
    <ligand>
        <name>Zn(2+)</name>
        <dbReference type="ChEBI" id="CHEBI:29105"/>
        <label>2</label>
    </ligand>
</feature>
<keyword evidence="4" id="KW-0862">Zinc</keyword>
<dbReference type="GeneID" id="36515752"/>
<keyword evidence="2" id="KW-0325">Glycoprotein</keyword>
<dbReference type="GO" id="GO:0016020">
    <property type="term" value="C:membrane"/>
    <property type="evidence" value="ECO:0007669"/>
    <property type="project" value="GOC"/>
</dbReference>
<comment type="function">
    <text evidence="3">Converts sphingomyelin to ceramide.</text>
</comment>
<feature type="binding site" evidence="4">
    <location>
        <position position="393"/>
    </location>
    <ligand>
        <name>Zn(2+)</name>
        <dbReference type="ChEBI" id="CHEBI:29105"/>
        <label>2</label>
    </ligand>
</feature>
<evidence type="ECO:0000256" key="2">
    <source>
        <dbReference type="ARBA" id="ARBA00023180"/>
    </source>
</evidence>
<feature type="disulfide bond" evidence="5">
    <location>
        <begin position="44"/>
        <end position="118"/>
    </location>
</feature>
<feature type="binding site" evidence="4">
    <location>
        <position position="282"/>
    </location>
    <ligand>
        <name>Zn(2+)</name>
        <dbReference type="ChEBI" id="CHEBI:29105"/>
        <label>2</label>
    </ligand>
</feature>
<feature type="binding site" evidence="4">
    <location>
        <position position="429"/>
    </location>
    <ligand>
        <name>Zn(2+)</name>
        <dbReference type="ChEBI" id="CHEBI:29105"/>
        <label>2</label>
    </ligand>
</feature>
<dbReference type="OrthoDB" id="282973at2759"/>
<dbReference type="PANTHER" id="PTHR10340">
    <property type="entry name" value="SPHINGOMYELIN PHOSPHODIESTERASE"/>
    <property type="match status" value="1"/>
</dbReference>
<evidence type="ECO:0000256" key="6">
    <source>
        <dbReference type="SAM" id="SignalP"/>
    </source>
</evidence>
<keyword evidence="3" id="KW-0326">Glycosidase</keyword>
<protein>
    <recommendedName>
        <fullName evidence="3">Sphingomyelin phosphodiesterase</fullName>
    </recommendedName>
</protein>
<dbReference type="GO" id="GO:0004767">
    <property type="term" value="F:sphingomyelin phosphodiesterase activity"/>
    <property type="evidence" value="ECO:0007669"/>
    <property type="project" value="UniProtKB-UniRule"/>
</dbReference>
<feature type="binding site" evidence="4">
    <location>
        <position position="167"/>
    </location>
    <ligand>
        <name>Zn(2+)</name>
        <dbReference type="ChEBI" id="CHEBI:29105"/>
        <label>1</label>
    </ligand>
</feature>
<dbReference type="Pfam" id="PF00149">
    <property type="entry name" value="Metallophos"/>
    <property type="match status" value="1"/>
</dbReference>